<evidence type="ECO:0000259" key="12">
    <source>
        <dbReference type="PROSITE" id="PS50016"/>
    </source>
</evidence>
<evidence type="ECO:0000256" key="3">
    <source>
        <dbReference type="ARBA" id="ARBA00022723"/>
    </source>
</evidence>
<keyword evidence="3" id="KW-0479">Metal-binding</keyword>
<name>A0A0D6M3G0_9BILA</name>
<dbReference type="Proteomes" id="UP000054495">
    <property type="component" value="Unassembled WGS sequence"/>
</dbReference>
<feature type="region of interest" description="Disordered" evidence="11">
    <location>
        <begin position="125"/>
        <end position="183"/>
    </location>
</feature>
<evidence type="ECO:0000256" key="6">
    <source>
        <dbReference type="ARBA" id="ARBA00022833"/>
    </source>
</evidence>
<dbReference type="GO" id="GO:0007399">
    <property type="term" value="P:nervous system development"/>
    <property type="evidence" value="ECO:0007669"/>
    <property type="project" value="TreeGrafter"/>
</dbReference>
<reference evidence="14 15" key="1">
    <citation type="submission" date="2013-05" db="EMBL/GenBank/DDBJ databases">
        <title>Draft genome of the parasitic nematode Anyclostoma ceylanicum.</title>
        <authorList>
            <person name="Mitreva M."/>
        </authorList>
    </citation>
    <scope>NUCLEOTIDE SEQUENCE [LARGE SCALE GENOMIC DNA]</scope>
</reference>
<proteinExistence type="inferred from homology"/>
<dbReference type="InterPro" id="IPR011011">
    <property type="entry name" value="Znf_FYVE_PHD"/>
</dbReference>
<evidence type="ECO:0000256" key="10">
    <source>
        <dbReference type="PROSITE-ProRule" id="PRU00042"/>
    </source>
</evidence>
<keyword evidence="8" id="KW-0804">Transcription</keyword>
<dbReference type="EMBL" id="KE124807">
    <property type="protein sequence ID" value="EPB78664.1"/>
    <property type="molecule type" value="Genomic_DNA"/>
</dbReference>
<gene>
    <name evidence="14" type="ORF">ANCCEY_02183</name>
</gene>
<keyword evidence="7" id="KW-0805">Transcription regulation</keyword>
<dbReference type="AlphaFoldDB" id="A0A0D6M3G0"/>
<evidence type="ECO:0000256" key="1">
    <source>
        <dbReference type="ARBA" id="ARBA00004123"/>
    </source>
</evidence>
<evidence type="ECO:0000256" key="4">
    <source>
        <dbReference type="ARBA" id="ARBA00022737"/>
    </source>
</evidence>
<dbReference type="PANTHER" id="PTHR45888">
    <property type="entry name" value="HL01030P-RELATED"/>
    <property type="match status" value="1"/>
</dbReference>
<comment type="subcellular location">
    <subcellularLocation>
        <location evidence="1">Nucleus</location>
    </subcellularLocation>
</comment>
<evidence type="ECO:0000256" key="5">
    <source>
        <dbReference type="ARBA" id="ARBA00022771"/>
    </source>
</evidence>
<evidence type="ECO:0000313" key="14">
    <source>
        <dbReference type="EMBL" id="EPB78664.1"/>
    </source>
</evidence>
<evidence type="ECO:0000256" key="11">
    <source>
        <dbReference type="SAM" id="MobiDB-lite"/>
    </source>
</evidence>
<dbReference type="SUPFAM" id="SSF57903">
    <property type="entry name" value="FYVE/PHD zinc finger"/>
    <property type="match status" value="1"/>
</dbReference>
<evidence type="ECO:0000313" key="15">
    <source>
        <dbReference type="Proteomes" id="UP000054495"/>
    </source>
</evidence>
<feature type="domain" description="PHD-type" evidence="12">
    <location>
        <begin position="263"/>
        <end position="313"/>
    </location>
</feature>
<feature type="compositionally biased region" description="Acidic residues" evidence="11">
    <location>
        <begin position="131"/>
        <end position="150"/>
    </location>
</feature>
<keyword evidence="15" id="KW-1185">Reference proteome</keyword>
<dbReference type="PANTHER" id="PTHR45888:SF5">
    <property type="entry name" value="D4, ISOFORM A"/>
    <property type="match status" value="1"/>
</dbReference>
<keyword evidence="4" id="KW-0677">Repeat</keyword>
<dbReference type="InterPro" id="IPR013083">
    <property type="entry name" value="Znf_RING/FYVE/PHD"/>
</dbReference>
<sequence>MISEGAYIELMKNCSKWNERACNERKARLRYPFFDQQTGTAHRFNPVFYRLPSQRCNATDAHTIVQYVTQRWRRRQSANSSDAIEMKMFLRDNPALDAALNTTAASAPSDVLDANFDYGQGKGTPKGLFDYNEEGDDDASNDDGGSDEDDWGSKRKSRKAQGGSSGGGGSSKNKKKASDSGRAARASAAAASAAQDAADEANNYHCTLCSAAYKSLAGLAYHKAFQHNDPLPTGTSIAHPSCLSFNENVPVIIKRYGWQCIECKSCTICGTSENDDKLLFCDDCDRGYHTYCFTPKMKSLPENEYSCALCIGTFGARASAVPKKTGSAN</sequence>
<dbReference type="Pfam" id="PF14051">
    <property type="entry name" value="DPF1-3_N"/>
    <property type="match status" value="1"/>
</dbReference>
<dbReference type="InterPro" id="IPR025750">
    <property type="entry name" value="DPF1-3_N"/>
</dbReference>
<dbReference type="PROSITE" id="PS50157">
    <property type="entry name" value="ZINC_FINGER_C2H2_2"/>
    <property type="match status" value="1"/>
</dbReference>
<comment type="similarity">
    <text evidence="2">Belongs to the requiem/DPF family.</text>
</comment>
<keyword evidence="6" id="KW-0862">Zinc</keyword>
<evidence type="ECO:0000259" key="13">
    <source>
        <dbReference type="PROSITE" id="PS50157"/>
    </source>
</evidence>
<evidence type="ECO:0000256" key="2">
    <source>
        <dbReference type="ARBA" id="ARBA00010539"/>
    </source>
</evidence>
<dbReference type="InterPro" id="IPR001965">
    <property type="entry name" value="Znf_PHD"/>
</dbReference>
<dbReference type="SMART" id="SM00249">
    <property type="entry name" value="PHD"/>
    <property type="match status" value="1"/>
</dbReference>
<dbReference type="Pfam" id="PF00628">
    <property type="entry name" value="PHD"/>
    <property type="match status" value="1"/>
</dbReference>
<dbReference type="InterPro" id="IPR019787">
    <property type="entry name" value="Znf_PHD-finger"/>
</dbReference>
<keyword evidence="5 10" id="KW-0863">Zinc-finger</keyword>
<evidence type="ECO:0000256" key="7">
    <source>
        <dbReference type="ARBA" id="ARBA00023015"/>
    </source>
</evidence>
<accession>A0A0D6M3G0</accession>
<dbReference type="GO" id="GO:0071565">
    <property type="term" value="C:nBAF complex"/>
    <property type="evidence" value="ECO:0007669"/>
    <property type="project" value="TreeGrafter"/>
</dbReference>
<dbReference type="GO" id="GO:0008270">
    <property type="term" value="F:zinc ion binding"/>
    <property type="evidence" value="ECO:0007669"/>
    <property type="project" value="UniProtKB-KW"/>
</dbReference>
<dbReference type="FunFam" id="3.30.40.10:FF:000005">
    <property type="entry name" value="zinc finger protein isoform X1"/>
    <property type="match status" value="1"/>
</dbReference>
<organism evidence="14 15">
    <name type="scientific">Ancylostoma ceylanicum</name>
    <dbReference type="NCBI Taxonomy" id="53326"/>
    <lineage>
        <taxon>Eukaryota</taxon>
        <taxon>Metazoa</taxon>
        <taxon>Ecdysozoa</taxon>
        <taxon>Nematoda</taxon>
        <taxon>Chromadorea</taxon>
        <taxon>Rhabditida</taxon>
        <taxon>Rhabditina</taxon>
        <taxon>Rhabditomorpha</taxon>
        <taxon>Strongyloidea</taxon>
        <taxon>Ancylostomatidae</taxon>
        <taxon>Ancylostomatinae</taxon>
        <taxon>Ancylostoma</taxon>
    </lineage>
</organism>
<protein>
    <submittedName>
        <fullName evidence="14">PHD-finger</fullName>
    </submittedName>
</protein>
<evidence type="ECO:0000256" key="8">
    <source>
        <dbReference type="ARBA" id="ARBA00023163"/>
    </source>
</evidence>
<evidence type="ECO:0000256" key="9">
    <source>
        <dbReference type="ARBA" id="ARBA00023242"/>
    </source>
</evidence>
<dbReference type="InterPro" id="IPR013087">
    <property type="entry name" value="Znf_C2H2_type"/>
</dbReference>
<dbReference type="PROSITE" id="PS50016">
    <property type="entry name" value="ZF_PHD_2"/>
    <property type="match status" value="1"/>
</dbReference>
<feature type="domain" description="C2H2-type" evidence="13">
    <location>
        <begin position="204"/>
        <end position="232"/>
    </location>
</feature>
<dbReference type="Gene3D" id="3.30.40.10">
    <property type="entry name" value="Zinc/RING finger domain, C3HC4 (zinc finger)"/>
    <property type="match status" value="1"/>
</dbReference>
<dbReference type="PROSITE" id="PS00028">
    <property type="entry name" value="ZINC_FINGER_C2H2_1"/>
    <property type="match status" value="1"/>
</dbReference>
<keyword evidence="9" id="KW-0539">Nucleus</keyword>